<name>A0A443HSJ6_BYSSP</name>
<evidence type="ECO:0000313" key="2">
    <source>
        <dbReference type="EMBL" id="RWQ94797.1"/>
    </source>
</evidence>
<feature type="region of interest" description="Disordered" evidence="1">
    <location>
        <begin position="111"/>
        <end position="227"/>
    </location>
</feature>
<dbReference type="RefSeq" id="XP_028484442.1">
    <property type="nucleotide sequence ID" value="XM_028627190.1"/>
</dbReference>
<protein>
    <recommendedName>
        <fullName evidence="4">C2H2-type domain-containing protein</fullName>
    </recommendedName>
</protein>
<dbReference type="Gene3D" id="3.30.160.60">
    <property type="entry name" value="Classic Zinc Finger"/>
    <property type="match status" value="1"/>
</dbReference>
<evidence type="ECO:0000313" key="3">
    <source>
        <dbReference type="Proteomes" id="UP000283841"/>
    </source>
</evidence>
<dbReference type="AlphaFoldDB" id="A0A443HSJ6"/>
<evidence type="ECO:0008006" key="4">
    <source>
        <dbReference type="Google" id="ProtNLM"/>
    </source>
</evidence>
<organism evidence="2 3">
    <name type="scientific">Byssochlamys spectabilis</name>
    <name type="common">Paecilomyces variotii</name>
    <dbReference type="NCBI Taxonomy" id="264951"/>
    <lineage>
        <taxon>Eukaryota</taxon>
        <taxon>Fungi</taxon>
        <taxon>Dikarya</taxon>
        <taxon>Ascomycota</taxon>
        <taxon>Pezizomycotina</taxon>
        <taxon>Eurotiomycetes</taxon>
        <taxon>Eurotiomycetidae</taxon>
        <taxon>Eurotiales</taxon>
        <taxon>Thermoascaceae</taxon>
        <taxon>Paecilomyces</taxon>
    </lineage>
</organism>
<reference evidence="2 3" key="1">
    <citation type="journal article" date="2018" name="Front. Microbiol.">
        <title>Genomic and genetic insights into a cosmopolitan fungus, Paecilomyces variotii (Eurotiales).</title>
        <authorList>
            <person name="Urquhart A.S."/>
            <person name="Mondo S.J."/>
            <person name="Makela M.R."/>
            <person name="Hane J.K."/>
            <person name="Wiebenga A."/>
            <person name="He G."/>
            <person name="Mihaltcheva S."/>
            <person name="Pangilinan J."/>
            <person name="Lipzen A."/>
            <person name="Barry K."/>
            <person name="de Vries R.P."/>
            <person name="Grigoriev I.V."/>
            <person name="Idnurm A."/>
        </authorList>
    </citation>
    <scope>NUCLEOTIDE SEQUENCE [LARGE SCALE GENOMIC DNA]</scope>
    <source>
        <strain evidence="2 3">CBS 101075</strain>
    </source>
</reference>
<sequence>MQTGIHPSLLMNVSQAYSPNHLIFPPGVRGMQSIIPSYSGDFSRDPYYQQSMYSALQGVAYDWTDMSNYPNDQFPPNPEIPMIPASNSPLPFNTRQRDGRQNFLTLQDPQARSISPGHQMGPSGQQSSFGGRGDMSFSSGSLPVPSHESNLRGPYPVGMIPTSTQTPPGQYISSPPQYPSNQAQYDFSSQSFRSSYHASISPEPQRSSVATSHIPTSSPGSQSDPDHQVRVIEARPKPQCWDHGCNGREFSTFSNLLRHQRERAGASSKSECPYCGTVFTRTTARNVHISQGKCKAAKESTA</sequence>
<proteinExistence type="predicted"/>
<dbReference type="EMBL" id="RCNU01000007">
    <property type="protein sequence ID" value="RWQ94797.1"/>
    <property type="molecule type" value="Genomic_DNA"/>
</dbReference>
<comment type="caution">
    <text evidence="2">The sequence shown here is derived from an EMBL/GenBank/DDBJ whole genome shotgun (WGS) entry which is preliminary data.</text>
</comment>
<evidence type="ECO:0000256" key="1">
    <source>
        <dbReference type="SAM" id="MobiDB-lite"/>
    </source>
</evidence>
<dbReference type="Proteomes" id="UP000283841">
    <property type="component" value="Unassembled WGS sequence"/>
</dbReference>
<keyword evidence="3" id="KW-1185">Reference proteome</keyword>
<dbReference type="GeneID" id="39596467"/>
<accession>A0A443HSJ6</accession>
<dbReference type="OrthoDB" id="5366256at2759"/>
<dbReference type="STRING" id="264951.A0A443HSJ6"/>
<dbReference type="VEuPathDB" id="FungiDB:C8Q69DRAFT_304927"/>
<feature type="compositionally biased region" description="Polar residues" evidence="1">
    <location>
        <begin position="161"/>
        <end position="223"/>
    </location>
</feature>
<gene>
    <name evidence="2" type="ORF">C8Q69DRAFT_304927</name>
</gene>